<keyword evidence="6 8" id="KW-1133">Transmembrane helix</keyword>
<feature type="transmembrane region" description="Helical" evidence="8">
    <location>
        <begin position="38"/>
        <end position="60"/>
    </location>
</feature>
<name>A0ABS4I2B2_9BACL</name>
<evidence type="ECO:0000256" key="6">
    <source>
        <dbReference type="ARBA" id="ARBA00022989"/>
    </source>
</evidence>
<feature type="transmembrane region" description="Helical" evidence="8">
    <location>
        <begin position="80"/>
        <end position="98"/>
    </location>
</feature>
<protein>
    <submittedName>
        <fullName evidence="9">Spore germination protein KB</fullName>
    </submittedName>
</protein>
<feature type="transmembrane region" description="Helical" evidence="8">
    <location>
        <begin position="219"/>
        <end position="241"/>
    </location>
</feature>
<evidence type="ECO:0000256" key="3">
    <source>
        <dbReference type="ARBA" id="ARBA00022448"/>
    </source>
</evidence>
<evidence type="ECO:0000256" key="4">
    <source>
        <dbReference type="ARBA" id="ARBA00022544"/>
    </source>
</evidence>
<evidence type="ECO:0000256" key="5">
    <source>
        <dbReference type="ARBA" id="ARBA00022692"/>
    </source>
</evidence>
<keyword evidence="4" id="KW-0309">Germination</keyword>
<evidence type="ECO:0000256" key="1">
    <source>
        <dbReference type="ARBA" id="ARBA00004141"/>
    </source>
</evidence>
<keyword evidence="10" id="KW-1185">Reference proteome</keyword>
<gene>
    <name evidence="9" type="ORF">J2Z65_003789</name>
</gene>
<keyword evidence="3" id="KW-0813">Transport</keyword>
<feature type="transmembrane region" description="Helical" evidence="8">
    <location>
        <begin position="335"/>
        <end position="358"/>
    </location>
</feature>
<dbReference type="NCBIfam" id="TIGR00912">
    <property type="entry name" value="2A0309"/>
    <property type="match status" value="1"/>
</dbReference>
<accession>A0ABS4I2B2</accession>
<feature type="transmembrane region" description="Helical" evidence="8">
    <location>
        <begin position="307"/>
        <end position="323"/>
    </location>
</feature>
<feature type="transmembrane region" description="Helical" evidence="8">
    <location>
        <begin position="144"/>
        <end position="166"/>
    </location>
</feature>
<sequence length="367" mass="40732">MNPEKIGLVQLALLFQISLVGSAIINAPQSLVAVAKNATWISILLASSIAVLGLVCILYLNRQYPGLTFMEYTQEAIGKWFSLLVTIPFLSVPLILLPNIVLDIGSFFKVTMMKETPLFLINFIFFLLAALTVRAGIEVMARMFSFLVIWMYISVIVILVLVSPLYHPEYLLPVLPYGFQPVLHGAYMASSFPFTDVVLLSMILPFTVGGDGKKLGKQLYGSLMIVVITLIMVTVCSIMVLGPITGNVKYSVFQLARLISLQEIIERVEMLSGIALIVGSYMKATIILFVLVLGISQLLKLKEYRNIVFPLAFITLLLSTTMYQRRGEFLEIVSVIRPLMGVSFSIAPILLITLVTLFKRKAARGHE</sequence>
<evidence type="ECO:0000313" key="10">
    <source>
        <dbReference type="Proteomes" id="UP001519344"/>
    </source>
</evidence>
<dbReference type="InterPro" id="IPR004761">
    <property type="entry name" value="Spore_GerAB"/>
</dbReference>
<feature type="transmembrane region" description="Helical" evidence="8">
    <location>
        <begin position="118"/>
        <end position="137"/>
    </location>
</feature>
<comment type="subcellular location">
    <subcellularLocation>
        <location evidence="1">Membrane</location>
        <topology evidence="1">Multi-pass membrane protein</topology>
    </subcellularLocation>
</comment>
<dbReference type="RefSeq" id="WP_167057587.1">
    <property type="nucleotide sequence ID" value="NZ_JAAOZR010000017.1"/>
</dbReference>
<comment type="caution">
    <text evidence="9">The sequence shown here is derived from an EMBL/GenBank/DDBJ whole genome shotgun (WGS) entry which is preliminary data.</text>
</comment>
<comment type="similarity">
    <text evidence="2">Belongs to the amino acid-polyamine-organocation (APC) superfamily. Spore germination protein (SGP) (TC 2.A.3.9) family.</text>
</comment>
<feature type="transmembrane region" description="Helical" evidence="8">
    <location>
        <begin position="186"/>
        <end position="207"/>
    </location>
</feature>
<evidence type="ECO:0000256" key="2">
    <source>
        <dbReference type="ARBA" id="ARBA00007998"/>
    </source>
</evidence>
<dbReference type="PANTHER" id="PTHR34975">
    <property type="entry name" value="SPORE GERMINATION PROTEIN A2"/>
    <property type="match status" value="1"/>
</dbReference>
<reference evidence="9 10" key="1">
    <citation type="submission" date="2021-03" db="EMBL/GenBank/DDBJ databases">
        <title>Genomic Encyclopedia of Type Strains, Phase IV (KMG-IV): sequencing the most valuable type-strain genomes for metagenomic binning, comparative biology and taxonomic classification.</title>
        <authorList>
            <person name="Goeker M."/>
        </authorList>
    </citation>
    <scope>NUCLEOTIDE SEQUENCE [LARGE SCALE GENOMIC DNA]</scope>
    <source>
        <strain evidence="9 10">DSM 24950</strain>
    </source>
</reference>
<keyword evidence="5 8" id="KW-0812">Transmembrane</keyword>
<evidence type="ECO:0000313" key="9">
    <source>
        <dbReference type="EMBL" id="MBP1964566.1"/>
    </source>
</evidence>
<proteinExistence type="inferred from homology"/>
<dbReference type="Gene3D" id="1.20.1740.10">
    <property type="entry name" value="Amino acid/polyamine transporter I"/>
    <property type="match status" value="1"/>
</dbReference>
<dbReference type="Pfam" id="PF03845">
    <property type="entry name" value="Spore_permease"/>
    <property type="match status" value="1"/>
</dbReference>
<evidence type="ECO:0000256" key="7">
    <source>
        <dbReference type="ARBA" id="ARBA00023136"/>
    </source>
</evidence>
<dbReference type="Proteomes" id="UP001519344">
    <property type="component" value="Unassembled WGS sequence"/>
</dbReference>
<feature type="transmembrane region" description="Helical" evidence="8">
    <location>
        <begin position="270"/>
        <end position="295"/>
    </location>
</feature>
<organism evidence="9 10">
    <name type="scientific">Paenibacillus aceris</name>
    <dbReference type="NCBI Taxonomy" id="869555"/>
    <lineage>
        <taxon>Bacteria</taxon>
        <taxon>Bacillati</taxon>
        <taxon>Bacillota</taxon>
        <taxon>Bacilli</taxon>
        <taxon>Bacillales</taxon>
        <taxon>Paenibacillaceae</taxon>
        <taxon>Paenibacillus</taxon>
    </lineage>
</organism>
<dbReference type="EMBL" id="JAGGKV010000009">
    <property type="protein sequence ID" value="MBP1964566.1"/>
    <property type="molecule type" value="Genomic_DNA"/>
</dbReference>
<keyword evidence="7 8" id="KW-0472">Membrane</keyword>
<dbReference type="PANTHER" id="PTHR34975:SF2">
    <property type="entry name" value="SPORE GERMINATION PROTEIN A2"/>
    <property type="match status" value="1"/>
</dbReference>
<evidence type="ECO:0000256" key="8">
    <source>
        <dbReference type="SAM" id="Phobius"/>
    </source>
</evidence>